<keyword evidence="13" id="KW-1185">Reference proteome</keyword>
<keyword evidence="6 10" id="KW-0010">Activator</keyword>
<organism evidence="12 13">
    <name type="scientific">Sporothrix eucalyptigena</name>
    <dbReference type="NCBI Taxonomy" id="1812306"/>
    <lineage>
        <taxon>Eukaryota</taxon>
        <taxon>Fungi</taxon>
        <taxon>Dikarya</taxon>
        <taxon>Ascomycota</taxon>
        <taxon>Pezizomycotina</taxon>
        <taxon>Sordariomycetes</taxon>
        <taxon>Sordariomycetidae</taxon>
        <taxon>Ophiostomatales</taxon>
        <taxon>Ophiostomataceae</taxon>
        <taxon>Sporothrix</taxon>
    </lineage>
</organism>
<keyword evidence="7 10" id="KW-0804">Transcription</keyword>
<keyword evidence="5 10" id="KW-0805">Transcription regulation</keyword>
<sequence length="152" mass="17560">MAEKKPADSLSQVQDAVDQVSAPYTLAHQFLACLYFLERHHSLEKLGPNDIIQDQQKTESQPRTLTVESIPADEFRMGQEELARDLVYKEQQIEYLIGSLPGLENTEQDQERLIRELEEELKVAEVQRKEAVRERDEMLAKLDGVIRSIKRP</sequence>
<evidence type="ECO:0000256" key="6">
    <source>
        <dbReference type="ARBA" id="ARBA00023159"/>
    </source>
</evidence>
<evidence type="ECO:0000313" key="13">
    <source>
        <dbReference type="Proteomes" id="UP001642482"/>
    </source>
</evidence>
<comment type="subunit">
    <text evidence="3 10">Component of the Mediator complex.</text>
</comment>
<dbReference type="InterPro" id="IPR021384">
    <property type="entry name" value="Mediator_Med21"/>
</dbReference>
<proteinExistence type="inferred from homology"/>
<evidence type="ECO:0000256" key="7">
    <source>
        <dbReference type="ARBA" id="ARBA00023163"/>
    </source>
</evidence>
<gene>
    <name evidence="12" type="primary">SRB7</name>
    <name evidence="12" type="ORF">SEUCBS140593_001396</name>
</gene>
<feature type="coiled-coil region" evidence="11">
    <location>
        <begin position="100"/>
        <end position="141"/>
    </location>
</feature>
<evidence type="ECO:0000256" key="1">
    <source>
        <dbReference type="ARBA" id="ARBA00004123"/>
    </source>
</evidence>
<dbReference type="EMBL" id="CAWUHD010000008">
    <property type="protein sequence ID" value="CAK7212092.1"/>
    <property type="molecule type" value="Genomic_DNA"/>
</dbReference>
<evidence type="ECO:0000256" key="2">
    <source>
        <dbReference type="ARBA" id="ARBA00005770"/>
    </source>
</evidence>
<dbReference type="InterPro" id="IPR037212">
    <property type="entry name" value="Med7/Med21-like"/>
</dbReference>
<comment type="caution">
    <text evidence="12">The sequence shown here is derived from an EMBL/GenBank/DDBJ whole genome shotgun (WGS) entry which is preliminary data.</text>
</comment>
<evidence type="ECO:0000256" key="9">
    <source>
        <dbReference type="ARBA" id="ARBA00025687"/>
    </source>
</evidence>
<accession>A0ABP0AXS5</accession>
<dbReference type="SUPFAM" id="SSF140718">
    <property type="entry name" value="Mediator hinge subcomplex-like"/>
    <property type="match status" value="1"/>
</dbReference>
<evidence type="ECO:0000256" key="11">
    <source>
        <dbReference type="SAM" id="Coils"/>
    </source>
</evidence>
<evidence type="ECO:0000256" key="10">
    <source>
        <dbReference type="RuleBase" id="RU366036"/>
    </source>
</evidence>
<comment type="function">
    <text evidence="9 10">Component of the Mediator complex, a coactivator involved in the regulated transcription of nearly all RNA polymerase II-dependent genes. Mediator functions as a bridge to convey information from gene-specific regulatory proteins to the basal RNA polymerase II transcription machinery. Mediator is recruited to promoters by direct interactions with regulatory proteins and serves as a scaffold for the assembly of a functional preinitiation complex with RNA polymerase II and the general transcription factors.</text>
</comment>
<reference evidence="12 13" key="1">
    <citation type="submission" date="2024-01" db="EMBL/GenBank/DDBJ databases">
        <authorList>
            <person name="Allen C."/>
            <person name="Tagirdzhanova G."/>
        </authorList>
    </citation>
    <scope>NUCLEOTIDE SEQUENCE [LARGE SCALE GENOMIC DNA]</scope>
</reference>
<dbReference type="Gene3D" id="6.10.280.10">
    <property type="entry name" value="Mediator complex, subunit Med21"/>
    <property type="match status" value="1"/>
</dbReference>
<evidence type="ECO:0000313" key="12">
    <source>
        <dbReference type="EMBL" id="CAK7212092.1"/>
    </source>
</evidence>
<name>A0ABP0AXS5_9PEZI</name>
<dbReference type="PANTHER" id="PTHR13381:SF0">
    <property type="entry name" value="MEDIATOR OF RNA POLYMERASE II TRANSCRIPTION SUBUNIT 21"/>
    <property type="match status" value="1"/>
</dbReference>
<dbReference type="Pfam" id="PF11221">
    <property type="entry name" value="Med21"/>
    <property type="match status" value="1"/>
</dbReference>
<evidence type="ECO:0000256" key="4">
    <source>
        <dbReference type="ARBA" id="ARBA00019691"/>
    </source>
</evidence>
<dbReference type="PANTHER" id="PTHR13381">
    <property type="entry name" value="RNA POLYMERASE II HOLOENZYME COMPONENT SRB7"/>
    <property type="match status" value="1"/>
</dbReference>
<evidence type="ECO:0000256" key="3">
    <source>
        <dbReference type="ARBA" id="ARBA00011837"/>
    </source>
</evidence>
<protein>
    <recommendedName>
        <fullName evidence="4 10">Mediator of RNA polymerase II transcription subunit 21</fullName>
    </recommendedName>
</protein>
<keyword evidence="8 10" id="KW-0539">Nucleus</keyword>
<comment type="similarity">
    <text evidence="2 10">Belongs to the Mediator complex subunit 21 family.</text>
</comment>
<evidence type="ECO:0000256" key="5">
    <source>
        <dbReference type="ARBA" id="ARBA00023015"/>
    </source>
</evidence>
<keyword evidence="11" id="KW-0175">Coiled coil</keyword>
<comment type="subcellular location">
    <subcellularLocation>
        <location evidence="1 10">Nucleus</location>
    </subcellularLocation>
</comment>
<dbReference type="Proteomes" id="UP001642482">
    <property type="component" value="Unassembled WGS sequence"/>
</dbReference>
<evidence type="ECO:0000256" key="8">
    <source>
        <dbReference type="ARBA" id="ARBA00023242"/>
    </source>
</evidence>